<proteinExistence type="predicted"/>
<gene>
    <name evidence="2" type="ORF">CQW23_28146</name>
</gene>
<reference evidence="3" key="2">
    <citation type="journal article" date="2017" name="J. Anim. Genet.">
        <title>Multiple reference genome sequences of hot pepper reveal the massive evolution of plant disease resistance genes by retroduplication.</title>
        <authorList>
            <person name="Kim S."/>
            <person name="Park J."/>
            <person name="Yeom S.-I."/>
            <person name="Kim Y.-M."/>
            <person name="Seo E."/>
            <person name="Kim K.-T."/>
            <person name="Kim M.-S."/>
            <person name="Lee J.M."/>
            <person name="Cheong K."/>
            <person name="Shin H.-S."/>
            <person name="Kim S.-B."/>
            <person name="Han K."/>
            <person name="Lee J."/>
            <person name="Park M."/>
            <person name="Lee H.-A."/>
            <person name="Lee H.-Y."/>
            <person name="Lee Y."/>
            <person name="Oh S."/>
            <person name="Lee J.H."/>
            <person name="Choi E."/>
            <person name="Choi E."/>
            <person name="Lee S.E."/>
            <person name="Jeon J."/>
            <person name="Kim H."/>
            <person name="Choi G."/>
            <person name="Song H."/>
            <person name="Lee J."/>
            <person name="Lee S.-C."/>
            <person name="Kwon J.-K."/>
            <person name="Lee H.-Y."/>
            <person name="Koo N."/>
            <person name="Hong Y."/>
            <person name="Kim R.W."/>
            <person name="Kang W.-H."/>
            <person name="Huh J.H."/>
            <person name="Kang B.-C."/>
            <person name="Yang T.-J."/>
            <person name="Lee Y.-H."/>
            <person name="Bennetzen J.L."/>
            <person name="Choi D."/>
        </authorList>
    </citation>
    <scope>NUCLEOTIDE SEQUENCE [LARGE SCALE GENOMIC DNA]</scope>
    <source>
        <strain evidence="3">cv. PBC81</strain>
    </source>
</reference>
<dbReference type="EMBL" id="MLFT02000012">
    <property type="protein sequence ID" value="PHT31809.1"/>
    <property type="molecule type" value="Genomic_DNA"/>
</dbReference>
<dbReference type="InterPro" id="IPR011009">
    <property type="entry name" value="Kinase-like_dom_sf"/>
</dbReference>
<dbReference type="Proteomes" id="UP000224567">
    <property type="component" value="Unassembled WGS sequence"/>
</dbReference>
<sequence>MMVVDVMVEVVEVVVEVATPMTMVVVVVAAEEYVDVDDVLVPVGTLGYTAPEYVEIGHLLVKSDVWSFGVVLYEILTGRRTLERNRPMMEQKILDWNGKIRKEINMDVGGYGEALFGIVL</sequence>
<dbReference type="Pfam" id="PF00069">
    <property type="entry name" value="Pkinase"/>
    <property type="match status" value="1"/>
</dbReference>
<dbReference type="OrthoDB" id="4062651at2759"/>
<dbReference type="PROSITE" id="PS50011">
    <property type="entry name" value="PROTEIN_KINASE_DOM"/>
    <property type="match status" value="1"/>
</dbReference>
<dbReference type="GO" id="GO:0005524">
    <property type="term" value="F:ATP binding"/>
    <property type="evidence" value="ECO:0007669"/>
    <property type="project" value="InterPro"/>
</dbReference>
<evidence type="ECO:0000259" key="1">
    <source>
        <dbReference type="PROSITE" id="PS50011"/>
    </source>
</evidence>
<dbReference type="Gene3D" id="1.10.510.10">
    <property type="entry name" value="Transferase(Phosphotransferase) domain 1"/>
    <property type="match status" value="1"/>
</dbReference>
<organism evidence="2 3">
    <name type="scientific">Capsicum baccatum</name>
    <name type="common">Peruvian pepper</name>
    <dbReference type="NCBI Taxonomy" id="33114"/>
    <lineage>
        <taxon>Eukaryota</taxon>
        <taxon>Viridiplantae</taxon>
        <taxon>Streptophyta</taxon>
        <taxon>Embryophyta</taxon>
        <taxon>Tracheophyta</taxon>
        <taxon>Spermatophyta</taxon>
        <taxon>Magnoliopsida</taxon>
        <taxon>eudicotyledons</taxon>
        <taxon>Gunneridae</taxon>
        <taxon>Pentapetalae</taxon>
        <taxon>asterids</taxon>
        <taxon>lamiids</taxon>
        <taxon>Solanales</taxon>
        <taxon>Solanaceae</taxon>
        <taxon>Solanoideae</taxon>
        <taxon>Capsiceae</taxon>
        <taxon>Capsicum</taxon>
    </lineage>
</organism>
<reference evidence="2 3" key="1">
    <citation type="journal article" date="2017" name="Genome Biol.">
        <title>New reference genome sequences of hot pepper reveal the massive evolution of plant disease-resistance genes by retroduplication.</title>
        <authorList>
            <person name="Kim S."/>
            <person name="Park J."/>
            <person name="Yeom S.I."/>
            <person name="Kim Y.M."/>
            <person name="Seo E."/>
            <person name="Kim K.T."/>
            <person name="Kim M.S."/>
            <person name="Lee J.M."/>
            <person name="Cheong K."/>
            <person name="Shin H.S."/>
            <person name="Kim S.B."/>
            <person name="Han K."/>
            <person name="Lee J."/>
            <person name="Park M."/>
            <person name="Lee H.A."/>
            <person name="Lee H.Y."/>
            <person name="Lee Y."/>
            <person name="Oh S."/>
            <person name="Lee J.H."/>
            <person name="Choi E."/>
            <person name="Choi E."/>
            <person name="Lee S.E."/>
            <person name="Jeon J."/>
            <person name="Kim H."/>
            <person name="Choi G."/>
            <person name="Song H."/>
            <person name="Lee J."/>
            <person name="Lee S.C."/>
            <person name="Kwon J.K."/>
            <person name="Lee H.Y."/>
            <person name="Koo N."/>
            <person name="Hong Y."/>
            <person name="Kim R.W."/>
            <person name="Kang W.H."/>
            <person name="Huh J.H."/>
            <person name="Kang B.C."/>
            <person name="Yang T.J."/>
            <person name="Lee Y.H."/>
            <person name="Bennetzen J.L."/>
            <person name="Choi D."/>
        </authorList>
    </citation>
    <scope>NUCLEOTIDE SEQUENCE [LARGE SCALE GENOMIC DNA]</scope>
    <source>
        <strain evidence="3">cv. PBC81</strain>
    </source>
</reference>
<dbReference type="InterPro" id="IPR050823">
    <property type="entry name" value="Plant_Ser_Thr_Prot_Kinase"/>
</dbReference>
<protein>
    <submittedName>
        <fullName evidence="2">Receptor-like protein kinase</fullName>
    </submittedName>
</protein>
<dbReference type="PANTHER" id="PTHR45621">
    <property type="entry name" value="OS01G0588500 PROTEIN-RELATED"/>
    <property type="match status" value="1"/>
</dbReference>
<accession>A0A2G2VFU0</accession>
<evidence type="ECO:0000313" key="2">
    <source>
        <dbReference type="EMBL" id="PHT31809.1"/>
    </source>
</evidence>
<name>A0A2G2VFU0_CAPBA</name>
<dbReference type="SUPFAM" id="SSF56112">
    <property type="entry name" value="Protein kinase-like (PK-like)"/>
    <property type="match status" value="1"/>
</dbReference>
<feature type="domain" description="Protein kinase" evidence="1">
    <location>
        <begin position="1"/>
        <end position="120"/>
    </location>
</feature>
<comment type="caution">
    <text evidence="2">The sequence shown here is derived from an EMBL/GenBank/DDBJ whole genome shotgun (WGS) entry which is preliminary data.</text>
</comment>
<dbReference type="GO" id="GO:0004672">
    <property type="term" value="F:protein kinase activity"/>
    <property type="evidence" value="ECO:0007669"/>
    <property type="project" value="InterPro"/>
</dbReference>
<dbReference type="AlphaFoldDB" id="A0A2G2VFU0"/>
<dbReference type="InterPro" id="IPR000719">
    <property type="entry name" value="Prot_kinase_dom"/>
</dbReference>
<keyword evidence="3" id="KW-1185">Reference proteome</keyword>
<evidence type="ECO:0000313" key="3">
    <source>
        <dbReference type="Proteomes" id="UP000224567"/>
    </source>
</evidence>